<evidence type="ECO:0000313" key="3">
    <source>
        <dbReference type="Proteomes" id="UP001162162"/>
    </source>
</evidence>
<evidence type="ECO:0000256" key="1">
    <source>
        <dbReference type="SAM" id="MobiDB-lite"/>
    </source>
</evidence>
<reference evidence="2" key="1">
    <citation type="journal article" date="2023" name="Insect Mol. Biol.">
        <title>Genome sequencing provides insights into the evolution of gene families encoding plant cell wall-degrading enzymes in longhorned beetles.</title>
        <authorList>
            <person name="Shin N.R."/>
            <person name="Okamura Y."/>
            <person name="Kirsch R."/>
            <person name="Pauchet Y."/>
        </authorList>
    </citation>
    <scope>NUCLEOTIDE SEQUENCE</scope>
    <source>
        <strain evidence="2">AMC_N1</strain>
    </source>
</reference>
<gene>
    <name evidence="2" type="ORF">NQ318_014528</name>
</gene>
<keyword evidence="3" id="KW-1185">Reference proteome</keyword>
<dbReference type="Proteomes" id="UP001162162">
    <property type="component" value="Unassembled WGS sequence"/>
</dbReference>
<proteinExistence type="predicted"/>
<protein>
    <submittedName>
        <fullName evidence="2">Uncharacterized protein</fullName>
    </submittedName>
</protein>
<sequence length="68" mass="7504">MLTVSSVPTTGIVPQNFEIRRSVRGPGISSNDTDRVSGKAKKTRKIAEKRFAKMKKMISLSDPRIKAS</sequence>
<comment type="caution">
    <text evidence="2">The sequence shown here is derived from an EMBL/GenBank/DDBJ whole genome shotgun (WGS) entry which is preliminary data.</text>
</comment>
<organism evidence="2 3">
    <name type="scientific">Aromia moschata</name>
    <dbReference type="NCBI Taxonomy" id="1265417"/>
    <lineage>
        <taxon>Eukaryota</taxon>
        <taxon>Metazoa</taxon>
        <taxon>Ecdysozoa</taxon>
        <taxon>Arthropoda</taxon>
        <taxon>Hexapoda</taxon>
        <taxon>Insecta</taxon>
        <taxon>Pterygota</taxon>
        <taxon>Neoptera</taxon>
        <taxon>Endopterygota</taxon>
        <taxon>Coleoptera</taxon>
        <taxon>Polyphaga</taxon>
        <taxon>Cucujiformia</taxon>
        <taxon>Chrysomeloidea</taxon>
        <taxon>Cerambycidae</taxon>
        <taxon>Cerambycinae</taxon>
        <taxon>Callichromatini</taxon>
        <taxon>Aromia</taxon>
    </lineage>
</organism>
<dbReference type="AlphaFoldDB" id="A0AAV8YNF0"/>
<name>A0AAV8YNF0_9CUCU</name>
<dbReference type="EMBL" id="JAPWTK010000069">
    <property type="protein sequence ID" value="KAJ8952436.1"/>
    <property type="molecule type" value="Genomic_DNA"/>
</dbReference>
<feature type="region of interest" description="Disordered" evidence="1">
    <location>
        <begin position="23"/>
        <end position="45"/>
    </location>
</feature>
<evidence type="ECO:0000313" key="2">
    <source>
        <dbReference type="EMBL" id="KAJ8952436.1"/>
    </source>
</evidence>
<accession>A0AAV8YNF0</accession>